<dbReference type="EMBL" id="LAZR01000195">
    <property type="protein sequence ID" value="KKN82737.1"/>
    <property type="molecule type" value="Genomic_DNA"/>
</dbReference>
<gene>
    <name evidence="8" type="ORF">LCGC14_0305610</name>
</gene>
<dbReference type="PRINTS" id="PR01837">
    <property type="entry name" value="MGTCSAPBPROT"/>
</dbReference>
<keyword evidence="2" id="KW-1003">Cell membrane</keyword>
<evidence type="ECO:0000259" key="7">
    <source>
        <dbReference type="Pfam" id="PF02308"/>
    </source>
</evidence>
<sequence>MISLIPYTKILLVLLLSAIIGFERERSHKEAGLRTVMLISLGTVTFTLVPFTLLDIAKTLPIIFDFSRILAYIIGGIGFLSGIVIIVKKNTVEGITTSACIFSTVAFSMMIGLGEYILGSFIALCTWIVLISKYYSIKKKRGKKNG</sequence>
<feature type="transmembrane region" description="Helical" evidence="6">
    <location>
        <begin position="6"/>
        <end position="23"/>
    </location>
</feature>
<feature type="transmembrane region" description="Helical" evidence="6">
    <location>
        <begin position="69"/>
        <end position="87"/>
    </location>
</feature>
<proteinExistence type="predicted"/>
<feature type="transmembrane region" description="Helical" evidence="6">
    <location>
        <begin position="35"/>
        <end position="57"/>
    </location>
</feature>
<keyword evidence="5 6" id="KW-0472">Membrane</keyword>
<evidence type="ECO:0000256" key="6">
    <source>
        <dbReference type="SAM" id="Phobius"/>
    </source>
</evidence>
<dbReference type="InterPro" id="IPR049177">
    <property type="entry name" value="MgtC_SapB_SrpB_YhiD_N"/>
</dbReference>
<accession>A0A0F9U611</accession>
<name>A0A0F9U611_9ZZZZ</name>
<protein>
    <recommendedName>
        <fullName evidence="7">MgtC/SapB/SrpB/YhiD N-terminal domain-containing protein</fullName>
    </recommendedName>
</protein>
<dbReference type="AlphaFoldDB" id="A0A0F9U611"/>
<evidence type="ECO:0000256" key="5">
    <source>
        <dbReference type="ARBA" id="ARBA00023136"/>
    </source>
</evidence>
<feature type="domain" description="MgtC/SapB/SrpB/YhiD N-terminal" evidence="7">
    <location>
        <begin position="11"/>
        <end position="133"/>
    </location>
</feature>
<dbReference type="Pfam" id="PF02308">
    <property type="entry name" value="MgtC"/>
    <property type="match status" value="1"/>
</dbReference>
<reference evidence="8" key="1">
    <citation type="journal article" date="2015" name="Nature">
        <title>Complex archaea that bridge the gap between prokaryotes and eukaryotes.</title>
        <authorList>
            <person name="Spang A."/>
            <person name="Saw J.H."/>
            <person name="Jorgensen S.L."/>
            <person name="Zaremba-Niedzwiedzka K."/>
            <person name="Martijn J."/>
            <person name="Lind A.E."/>
            <person name="van Eijk R."/>
            <person name="Schleper C."/>
            <person name="Guy L."/>
            <person name="Ettema T.J."/>
        </authorList>
    </citation>
    <scope>NUCLEOTIDE SEQUENCE</scope>
</reference>
<comment type="caution">
    <text evidence="8">The sequence shown here is derived from an EMBL/GenBank/DDBJ whole genome shotgun (WGS) entry which is preliminary data.</text>
</comment>
<organism evidence="8">
    <name type="scientific">marine sediment metagenome</name>
    <dbReference type="NCBI Taxonomy" id="412755"/>
    <lineage>
        <taxon>unclassified sequences</taxon>
        <taxon>metagenomes</taxon>
        <taxon>ecological metagenomes</taxon>
    </lineage>
</organism>
<evidence type="ECO:0000256" key="3">
    <source>
        <dbReference type="ARBA" id="ARBA00022692"/>
    </source>
</evidence>
<dbReference type="GO" id="GO:0005886">
    <property type="term" value="C:plasma membrane"/>
    <property type="evidence" value="ECO:0007669"/>
    <property type="project" value="UniProtKB-SubCell"/>
</dbReference>
<dbReference type="PANTHER" id="PTHR33778">
    <property type="entry name" value="PROTEIN MGTC"/>
    <property type="match status" value="1"/>
</dbReference>
<dbReference type="InterPro" id="IPR003416">
    <property type="entry name" value="MgtC/SapB/SrpB/YhiD_fam"/>
</dbReference>
<evidence type="ECO:0000313" key="8">
    <source>
        <dbReference type="EMBL" id="KKN82737.1"/>
    </source>
</evidence>
<keyword evidence="3 6" id="KW-0812">Transmembrane</keyword>
<dbReference type="PANTHER" id="PTHR33778:SF1">
    <property type="entry name" value="MAGNESIUM TRANSPORTER YHID-RELATED"/>
    <property type="match status" value="1"/>
</dbReference>
<evidence type="ECO:0000256" key="1">
    <source>
        <dbReference type="ARBA" id="ARBA00004651"/>
    </source>
</evidence>
<feature type="transmembrane region" description="Helical" evidence="6">
    <location>
        <begin position="117"/>
        <end position="135"/>
    </location>
</feature>
<feature type="transmembrane region" description="Helical" evidence="6">
    <location>
        <begin position="94"/>
        <end position="111"/>
    </location>
</feature>
<keyword evidence="4 6" id="KW-1133">Transmembrane helix</keyword>
<evidence type="ECO:0000256" key="2">
    <source>
        <dbReference type="ARBA" id="ARBA00022475"/>
    </source>
</evidence>
<comment type="subcellular location">
    <subcellularLocation>
        <location evidence="1">Cell membrane</location>
        <topology evidence="1">Multi-pass membrane protein</topology>
    </subcellularLocation>
</comment>
<evidence type="ECO:0000256" key="4">
    <source>
        <dbReference type="ARBA" id="ARBA00022989"/>
    </source>
</evidence>